<sequence>MASSLTRDPNFTAALAAAISGKVFHRNDSRKW</sequence>
<name>A0A2P2NZG6_RHIMU</name>
<evidence type="ECO:0000313" key="1">
    <source>
        <dbReference type="EMBL" id="MBX47771.1"/>
    </source>
</evidence>
<dbReference type="AlphaFoldDB" id="A0A2P2NZG6"/>
<dbReference type="EMBL" id="GGEC01067287">
    <property type="protein sequence ID" value="MBX47771.1"/>
    <property type="molecule type" value="Transcribed_RNA"/>
</dbReference>
<protein>
    <submittedName>
        <fullName evidence="1">Uncharacterized protein</fullName>
    </submittedName>
</protein>
<proteinExistence type="predicted"/>
<reference evidence="1" key="1">
    <citation type="submission" date="2018-02" db="EMBL/GenBank/DDBJ databases">
        <title>Rhizophora mucronata_Transcriptome.</title>
        <authorList>
            <person name="Meera S.P."/>
            <person name="Sreeshan A."/>
            <person name="Augustine A."/>
        </authorList>
    </citation>
    <scope>NUCLEOTIDE SEQUENCE</scope>
    <source>
        <tissue evidence="1">Leaf</tissue>
    </source>
</reference>
<organism evidence="1">
    <name type="scientific">Rhizophora mucronata</name>
    <name type="common">Asiatic mangrove</name>
    <dbReference type="NCBI Taxonomy" id="61149"/>
    <lineage>
        <taxon>Eukaryota</taxon>
        <taxon>Viridiplantae</taxon>
        <taxon>Streptophyta</taxon>
        <taxon>Embryophyta</taxon>
        <taxon>Tracheophyta</taxon>
        <taxon>Spermatophyta</taxon>
        <taxon>Magnoliopsida</taxon>
        <taxon>eudicotyledons</taxon>
        <taxon>Gunneridae</taxon>
        <taxon>Pentapetalae</taxon>
        <taxon>rosids</taxon>
        <taxon>fabids</taxon>
        <taxon>Malpighiales</taxon>
        <taxon>Rhizophoraceae</taxon>
        <taxon>Rhizophora</taxon>
    </lineage>
</organism>
<accession>A0A2P2NZG6</accession>